<dbReference type="GO" id="GO:0016829">
    <property type="term" value="F:lyase activity"/>
    <property type="evidence" value="ECO:0007669"/>
    <property type="project" value="UniProtKB-KW"/>
</dbReference>
<accession>A0ABW2PHJ0</accession>
<proteinExistence type="predicted"/>
<name>A0ABW2PHJ0_9ACTN</name>
<dbReference type="EMBL" id="JBHTCG010000034">
    <property type="protein sequence ID" value="MFC7387113.1"/>
    <property type="molecule type" value="Genomic_DNA"/>
</dbReference>
<keyword evidence="2" id="KW-1185">Reference proteome</keyword>
<evidence type="ECO:0000313" key="1">
    <source>
        <dbReference type="EMBL" id="MFC7387113.1"/>
    </source>
</evidence>
<comment type="caution">
    <text evidence="1">The sequence shown here is derived from an EMBL/GenBank/DDBJ whole genome shotgun (WGS) entry which is preliminary data.</text>
</comment>
<dbReference type="Pfam" id="PF01947">
    <property type="entry name" value="Rv2949c-like"/>
    <property type="match status" value="1"/>
</dbReference>
<keyword evidence="1" id="KW-0456">Lyase</keyword>
<reference evidence="2" key="1">
    <citation type="journal article" date="2019" name="Int. J. Syst. Evol. Microbiol.">
        <title>The Global Catalogue of Microorganisms (GCM) 10K type strain sequencing project: providing services to taxonomists for standard genome sequencing and annotation.</title>
        <authorList>
            <consortium name="The Broad Institute Genomics Platform"/>
            <consortium name="The Broad Institute Genome Sequencing Center for Infectious Disease"/>
            <person name="Wu L."/>
            <person name="Ma J."/>
        </authorList>
    </citation>
    <scope>NUCLEOTIDE SEQUENCE [LARGE SCALE GENOMIC DNA]</scope>
    <source>
        <strain evidence="2">CECT 7649</strain>
    </source>
</reference>
<dbReference type="Gene3D" id="3.40.1410.10">
    <property type="entry name" value="Chorismate lyase-like"/>
    <property type="match status" value="1"/>
</dbReference>
<dbReference type="Proteomes" id="UP001596496">
    <property type="component" value="Unassembled WGS sequence"/>
</dbReference>
<dbReference type="InterPro" id="IPR028978">
    <property type="entry name" value="Chorismate_lyase_/UTRA_dom_sf"/>
</dbReference>
<gene>
    <name evidence="1" type="ORF">ACFQSB_33240</name>
</gene>
<protein>
    <submittedName>
        <fullName evidence="1">Chorismate--pyruvate lyase family protein</fullName>
    </submittedName>
</protein>
<dbReference type="SUPFAM" id="SSF64288">
    <property type="entry name" value="Chorismate lyase-like"/>
    <property type="match status" value="1"/>
</dbReference>
<sequence length="172" mass="19206">MTPAEKTGPTLAGRLRHREVLGRIVLTTDGTVTPLLEHIVDEPVVAARIDQHYVDPDDRTRALLQVSACERLLSRSTELVGARSGAVYVQARSIAVPRALPQELRHGLLRTGEPIGAMLRRQRIETFREILAYALDGERPDRWACREYRIFIGGTPALLISEVFGTSCLHQF</sequence>
<organism evidence="1 2">
    <name type="scientific">Sphaerisporangium rhizosphaerae</name>
    <dbReference type="NCBI Taxonomy" id="2269375"/>
    <lineage>
        <taxon>Bacteria</taxon>
        <taxon>Bacillati</taxon>
        <taxon>Actinomycetota</taxon>
        <taxon>Actinomycetes</taxon>
        <taxon>Streptosporangiales</taxon>
        <taxon>Streptosporangiaceae</taxon>
        <taxon>Sphaerisporangium</taxon>
    </lineage>
</organism>
<dbReference type="InterPro" id="IPR002800">
    <property type="entry name" value="Rv2949c-like"/>
</dbReference>
<evidence type="ECO:0000313" key="2">
    <source>
        <dbReference type="Proteomes" id="UP001596496"/>
    </source>
</evidence>
<dbReference type="RefSeq" id="WP_380830788.1">
    <property type="nucleotide sequence ID" value="NZ_JBHTCG010000034.1"/>
</dbReference>